<reference evidence="1 2" key="1">
    <citation type="journal article" date="2015" name="Genome Biol.">
        <title>Comparative genomics of Steinernema reveals deeply conserved gene regulatory networks.</title>
        <authorList>
            <person name="Dillman A.R."/>
            <person name="Macchietto M."/>
            <person name="Porter C.F."/>
            <person name="Rogers A."/>
            <person name="Williams B."/>
            <person name="Antoshechkin I."/>
            <person name="Lee M.M."/>
            <person name="Goodwin Z."/>
            <person name="Lu X."/>
            <person name="Lewis E.E."/>
            <person name="Goodrich-Blair H."/>
            <person name="Stock S.P."/>
            <person name="Adams B.J."/>
            <person name="Sternberg P.W."/>
            <person name="Mortazavi A."/>
        </authorList>
    </citation>
    <scope>NUCLEOTIDE SEQUENCE [LARGE SCALE GENOMIC DNA]</scope>
    <source>
        <strain evidence="1 2">ALL</strain>
    </source>
</reference>
<proteinExistence type="predicted"/>
<comment type="caution">
    <text evidence="1">The sequence shown here is derived from an EMBL/GenBank/DDBJ whole genome shotgun (WGS) entry which is preliminary data.</text>
</comment>
<evidence type="ECO:0000313" key="2">
    <source>
        <dbReference type="Proteomes" id="UP000298663"/>
    </source>
</evidence>
<sequence length="81" mass="9420">MDRQYYEDLAAYVLQTNPPEVIKASKRETAKAKNKFLKAIFMELKAGRNVIIDLEALKILKQSVRKCKKRKKGKKSKKSKH</sequence>
<accession>A0A4U5NJB5</accession>
<organism evidence="1 2">
    <name type="scientific">Steinernema carpocapsae</name>
    <name type="common">Entomopathogenic nematode</name>
    <dbReference type="NCBI Taxonomy" id="34508"/>
    <lineage>
        <taxon>Eukaryota</taxon>
        <taxon>Metazoa</taxon>
        <taxon>Ecdysozoa</taxon>
        <taxon>Nematoda</taxon>
        <taxon>Chromadorea</taxon>
        <taxon>Rhabditida</taxon>
        <taxon>Tylenchina</taxon>
        <taxon>Panagrolaimomorpha</taxon>
        <taxon>Strongyloidoidea</taxon>
        <taxon>Steinernematidae</taxon>
        <taxon>Steinernema</taxon>
    </lineage>
</organism>
<reference evidence="1 2" key="2">
    <citation type="journal article" date="2019" name="G3 (Bethesda)">
        <title>Hybrid Assembly of the Genome of the Entomopathogenic Nematode Steinernema carpocapsae Identifies the X-Chromosome.</title>
        <authorList>
            <person name="Serra L."/>
            <person name="Macchietto M."/>
            <person name="Macias-Munoz A."/>
            <person name="McGill C.J."/>
            <person name="Rodriguez I.M."/>
            <person name="Rodriguez B."/>
            <person name="Murad R."/>
            <person name="Mortazavi A."/>
        </authorList>
    </citation>
    <scope>NUCLEOTIDE SEQUENCE [LARGE SCALE GENOMIC DNA]</scope>
    <source>
        <strain evidence="1 2">ALL</strain>
    </source>
</reference>
<protein>
    <submittedName>
        <fullName evidence="1">Uncharacterized protein</fullName>
    </submittedName>
</protein>
<name>A0A4U5NJB5_STECR</name>
<dbReference type="EMBL" id="AZBU02000004">
    <property type="protein sequence ID" value="TKR82976.1"/>
    <property type="molecule type" value="Genomic_DNA"/>
</dbReference>
<dbReference type="Proteomes" id="UP000298663">
    <property type="component" value="Unassembled WGS sequence"/>
</dbReference>
<keyword evidence="2" id="KW-1185">Reference proteome</keyword>
<gene>
    <name evidence="1" type="ORF">L596_016641</name>
</gene>
<dbReference type="AlphaFoldDB" id="A0A4U5NJB5"/>
<evidence type="ECO:0000313" key="1">
    <source>
        <dbReference type="EMBL" id="TKR82976.1"/>
    </source>
</evidence>